<evidence type="ECO:0000256" key="3">
    <source>
        <dbReference type="ARBA" id="ARBA00022833"/>
    </source>
</evidence>
<evidence type="ECO:0000256" key="1">
    <source>
        <dbReference type="ARBA" id="ARBA00022723"/>
    </source>
</evidence>
<gene>
    <name evidence="8" type="ORF">JR316_002320</name>
</gene>
<feature type="transmembrane region" description="Helical" evidence="6">
    <location>
        <begin position="136"/>
        <end position="157"/>
    </location>
</feature>
<feature type="region of interest" description="Disordered" evidence="5">
    <location>
        <begin position="424"/>
        <end position="453"/>
    </location>
</feature>
<dbReference type="PROSITE" id="PS50089">
    <property type="entry name" value="ZF_RING_2"/>
    <property type="match status" value="1"/>
</dbReference>
<name>A0A8H8CNC9_PSICU</name>
<keyword evidence="3" id="KW-0862">Zinc</keyword>
<feature type="domain" description="RING-type" evidence="7">
    <location>
        <begin position="474"/>
        <end position="568"/>
    </location>
</feature>
<feature type="transmembrane region" description="Helical" evidence="6">
    <location>
        <begin position="266"/>
        <end position="286"/>
    </location>
</feature>
<feature type="region of interest" description="Disordered" evidence="5">
    <location>
        <begin position="485"/>
        <end position="520"/>
    </location>
</feature>
<reference evidence="8" key="1">
    <citation type="submission" date="2021-02" db="EMBL/GenBank/DDBJ databases">
        <title>Psilocybe cubensis genome.</title>
        <authorList>
            <person name="Mckernan K.J."/>
            <person name="Crawford S."/>
            <person name="Trippe A."/>
            <person name="Kane L.T."/>
            <person name="Mclaughlin S."/>
        </authorList>
    </citation>
    <scope>NUCLEOTIDE SEQUENCE [LARGE SCALE GENOMIC DNA]</scope>
    <source>
        <strain evidence="8">MGC-MH-2018</strain>
    </source>
</reference>
<dbReference type="GO" id="GO:0005634">
    <property type="term" value="C:nucleus"/>
    <property type="evidence" value="ECO:0007669"/>
    <property type="project" value="TreeGrafter"/>
</dbReference>
<dbReference type="Gene3D" id="3.30.40.10">
    <property type="entry name" value="Zinc/RING finger domain, C3HC4 (zinc finger)"/>
    <property type="match status" value="1"/>
</dbReference>
<dbReference type="Pfam" id="PF13639">
    <property type="entry name" value="zf-RING_2"/>
    <property type="match status" value="1"/>
</dbReference>
<keyword evidence="6" id="KW-0812">Transmembrane</keyword>
<feature type="compositionally biased region" description="Polar residues" evidence="5">
    <location>
        <begin position="64"/>
        <end position="103"/>
    </location>
</feature>
<dbReference type="PANTHER" id="PTHR45931">
    <property type="entry name" value="SI:CH211-59O9.10"/>
    <property type="match status" value="1"/>
</dbReference>
<feature type="transmembrane region" description="Helical" evidence="6">
    <location>
        <begin position="322"/>
        <end position="340"/>
    </location>
</feature>
<dbReference type="InterPro" id="IPR013083">
    <property type="entry name" value="Znf_RING/FYVE/PHD"/>
</dbReference>
<keyword evidence="2 4" id="KW-0863">Zinc-finger</keyword>
<dbReference type="GO" id="GO:0006511">
    <property type="term" value="P:ubiquitin-dependent protein catabolic process"/>
    <property type="evidence" value="ECO:0007669"/>
    <property type="project" value="TreeGrafter"/>
</dbReference>
<dbReference type="EMBL" id="JAFIQS010000002">
    <property type="protein sequence ID" value="KAG5172817.1"/>
    <property type="molecule type" value="Genomic_DNA"/>
</dbReference>
<dbReference type="PANTHER" id="PTHR45931:SF3">
    <property type="entry name" value="RING ZINC FINGER-CONTAINING PROTEIN"/>
    <property type="match status" value="1"/>
</dbReference>
<accession>A0A8H8CNC9</accession>
<dbReference type="InterPro" id="IPR001841">
    <property type="entry name" value="Znf_RING"/>
</dbReference>
<dbReference type="SMART" id="SM00184">
    <property type="entry name" value="RING"/>
    <property type="match status" value="1"/>
</dbReference>
<protein>
    <recommendedName>
        <fullName evidence="7">RING-type domain-containing protein</fullName>
    </recommendedName>
</protein>
<evidence type="ECO:0000256" key="6">
    <source>
        <dbReference type="SAM" id="Phobius"/>
    </source>
</evidence>
<dbReference type="InterPro" id="IPR051834">
    <property type="entry name" value="RING_finger_E3_ligase"/>
</dbReference>
<comment type="caution">
    <text evidence="8">The sequence shown here is derived from an EMBL/GenBank/DDBJ whole genome shotgun (WGS) entry which is preliminary data.</text>
</comment>
<organism evidence="8">
    <name type="scientific">Psilocybe cubensis</name>
    <name type="common">Psychedelic mushroom</name>
    <name type="synonym">Stropharia cubensis</name>
    <dbReference type="NCBI Taxonomy" id="181762"/>
    <lineage>
        <taxon>Eukaryota</taxon>
        <taxon>Fungi</taxon>
        <taxon>Dikarya</taxon>
        <taxon>Basidiomycota</taxon>
        <taxon>Agaricomycotina</taxon>
        <taxon>Agaricomycetes</taxon>
        <taxon>Agaricomycetidae</taxon>
        <taxon>Agaricales</taxon>
        <taxon>Agaricineae</taxon>
        <taxon>Strophariaceae</taxon>
        <taxon>Psilocybe</taxon>
    </lineage>
</organism>
<dbReference type="GO" id="GO:0008270">
    <property type="term" value="F:zinc ion binding"/>
    <property type="evidence" value="ECO:0007669"/>
    <property type="project" value="UniProtKB-KW"/>
</dbReference>
<dbReference type="SUPFAM" id="SSF57850">
    <property type="entry name" value="RING/U-box"/>
    <property type="match status" value="1"/>
</dbReference>
<sequence>MSTPVISQADQEGSLRRVHSLCDIPRQPESVHIRTALRESEGTSGYLPLSSPDRDYSLGYRSGSIGSSPDASLATSGQPTRSSNQVPLPPTAQEQVPSSSTTPHNMPLYMRMLMYFGIGRRASYARKALMSLIWNMFWGFSQIITIITMLILSGTFFRSTADPQRSEWTACDRPLGIWATLWVLRAILATFLAYWDFLRNRSLRFRIRTDTEAPNARRDPTTVHLGDTAVQNFRGTGSITNNHGNNNPNNNVQEHLPPPPRMYSRLTLLSSLMTLSWFLTAHILEYTSIHTCRQTSPHLWWLIFGILCIMYLMVLEVALLGLLVLVILPILFLFWNIFLICIGRHPIQNPGIKPEIGKLPKSFVERIPLVMYIPAPPQEGGVDAVENSHSYPPNMNLTPPLSPQPQRSHRRFIFFRNISELRRMKDDNKPKHGTDEGEKERGSTPGYQEPMSWEQNWVPGRYPFVRLEGNRASCAICLMDFEEPKRTKDIPGGGGNKENPSSSHSVNTPQAPPATAQHLSHEQINQLKLADAGDGAQPLRLLECGHVFHKTCLDPWLLDVSGRCPVCQRPVKVENSRKRHRRANG</sequence>
<evidence type="ECO:0000313" key="8">
    <source>
        <dbReference type="EMBL" id="KAG5172817.1"/>
    </source>
</evidence>
<proteinExistence type="predicted"/>
<evidence type="ECO:0000256" key="4">
    <source>
        <dbReference type="PROSITE-ProRule" id="PRU00175"/>
    </source>
</evidence>
<evidence type="ECO:0000256" key="5">
    <source>
        <dbReference type="SAM" id="MobiDB-lite"/>
    </source>
</evidence>
<evidence type="ECO:0000259" key="7">
    <source>
        <dbReference type="PROSITE" id="PS50089"/>
    </source>
</evidence>
<evidence type="ECO:0000256" key="2">
    <source>
        <dbReference type="ARBA" id="ARBA00022771"/>
    </source>
</evidence>
<dbReference type="GO" id="GO:0061630">
    <property type="term" value="F:ubiquitin protein ligase activity"/>
    <property type="evidence" value="ECO:0007669"/>
    <property type="project" value="TreeGrafter"/>
</dbReference>
<feature type="region of interest" description="Disordered" evidence="5">
    <location>
        <begin position="58"/>
        <end position="103"/>
    </location>
</feature>
<feature type="transmembrane region" description="Helical" evidence="6">
    <location>
        <begin position="177"/>
        <end position="198"/>
    </location>
</feature>
<feature type="transmembrane region" description="Helical" evidence="6">
    <location>
        <begin position="298"/>
        <end position="315"/>
    </location>
</feature>
<dbReference type="AlphaFoldDB" id="A0A8H8CNC9"/>
<keyword evidence="6" id="KW-1133">Transmembrane helix</keyword>
<keyword evidence="6" id="KW-0472">Membrane</keyword>
<feature type="compositionally biased region" description="Polar residues" evidence="5">
    <location>
        <begin position="498"/>
        <end position="509"/>
    </location>
</feature>
<feature type="compositionally biased region" description="Basic and acidic residues" evidence="5">
    <location>
        <begin position="424"/>
        <end position="442"/>
    </location>
</feature>
<keyword evidence="1" id="KW-0479">Metal-binding</keyword>
<dbReference type="OrthoDB" id="8062037at2759"/>